<dbReference type="GO" id="GO:0046872">
    <property type="term" value="F:metal ion binding"/>
    <property type="evidence" value="ECO:0007669"/>
    <property type="project" value="UniProtKB-KW"/>
</dbReference>
<evidence type="ECO:0000259" key="7">
    <source>
        <dbReference type="Pfam" id="PF01850"/>
    </source>
</evidence>
<dbReference type="GO" id="GO:0004518">
    <property type="term" value="F:nuclease activity"/>
    <property type="evidence" value="ECO:0007669"/>
    <property type="project" value="UniProtKB-KW"/>
</dbReference>
<dbReference type="AlphaFoldDB" id="A0A1G9A9Q8"/>
<proteinExistence type="inferred from homology"/>
<comment type="similarity">
    <text evidence="6">Belongs to the PINc/VapC protein family.</text>
</comment>
<keyword evidence="5" id="KW-0460">Magnesium</keyword>
<reference evidence="9" key="1">
    <citation type="submission" date="2016-10" db="EMBL/GenBank/DDBJ databases">
        <authorList>
            <person name="Varghese N."/>
            <person name="Submissions S."/>
        </authorList>
    </citation>
    <scope>NUCLEOTIDE SEQUENCE [LARGE SCALE GENOMIC DNA]</scope>
    <source>
        <strain evidence="9">B4,CECT 8067,JCM 17497</strain>
    </source>
</reference>
<feature type="domain" description="PIN" evidence="7">
    <location>
        <begin position="3"/>
        <end position="119"/>
    </location>
</feature>
<organism evidence="8 9">
    <name type="scientific">Natronorubrum texcoconense</name>
    <dbReference type="NCBI Taxonomy" id="1095776"/>
    <lineage>
        <taxon>Archaea</taxon>
        <taxon>Methanobacteriati</taxon>
        <taxon>Methanobacteriota</taxon>
        <taxon>Stenosarchaea group</taxon>
        <taxon>Halobacteria</taxon>
        <taxon>Halobacteriales</taxon>
        <taxon>Natrialbaceae</taxon>
        <taxon>Natronorubrum</taxon>
    </lineage>
</organism>
<evidence type="ECO:0000256" key="3">
    <source>
        <dbReference type="ARBA" id="ARBA00022723"/>
    </source>
</evidence>
<dbReference type="STRING" id="1095776.SAMN04515672_2635"/>
<dbReference type="Gene3D" id="3.40.50.1010">
    <property type="entry name" value="5'-nuclease"/>
    <property type="match status" value="1"/>
</dbReference>
<gene>
    <name evidence="8" type="ORF">SAMN04515672_2635</name>
</gene>
<evidence type="ECO:0000256" key="6">
    <source>
        <dbReference type="ARBA" id="ARBA00038093"/>
    </source>
</evidence>
<keyword evidence="2" id="KW-0540">Nuclease</keyword>
<sequence length="129" mass="14667">MKVLDSSFCADFLRGREHAKQYRLDHQDESLALPEIGFYELYHGAVKVGRDPTTIDRDLPWVDRLDYTPAHSREGAQIRAELEDQGKRIQHPDMMIAGVARSLDAPIVASDTDFGHIDGLTVENPREMY</sequence>
<evidence type="ECO:0000256" key="2">
    <source>
        <dbReference type="ARBA" id="ARBA00022722"/>
    </source>
</evidence>
<evidence type="ECO:0000256" key="1">
    <source>
        <dbReference type="ARBA" id="ARBA00001946"/>
    </source>
</evidence>
<dbReference type="InterPro" id="IPR002716">
    <property type="entry name" value="PIN_dom"/>
</dbReference>
<dbReference type="Pfam" id="PF01850">
    <property type="entry name" value="PIN"/>
    <property type="match status" value="1"/>
</dbReference>
<comment type="cofactor">
    <cofactor evidence="1">
        <name>Mg(2+)</name>
        <dbReference type="ChEBI" id="CHEBI:18420"/>
    </cofactor>
</comment>
<evidence type="ECO:0000313" key="8">
    <source>
        <dbReference type="EMBL" id="SDK24038.1"/>
    </source>
</evidence>
<evidence type="ECO:0000256" key="5">
    <source>
        <dbReference type="ARBA" id="ARBA00022842"/>
    </source>
</evidence>
<dbReference type="PANTHER" id="PTHR33653:SF1">
    <property type="entry name" value="RIBONUCLEASE VAPC2"/>
    <property type="match status" value="1"/>
</dbReference>
<keyword evidence="4" id="KW-0378">Hydrolase</keyword>
<keyword evidence="3" id="KW-0479">Metal-binding</keyword>
<dbReference type="InterPro" id="IPR050556">
    <property type="entry name" value="Type_II_TA_system_RNase"/>
</dbReference>
<keyword evidence="9" id="KW-1185">Reference proteome</keyword>
<dbReference type="OrthoDB" id="147588at2157"/>
<evidence type="ECO:0000313" key="9">
    <source>
        <dbReference type="Proteomes" id="UP000198882"/>
    </source>
</evidence>
<dbReference type="SUPFAM" id="SSF88723">
    <property type="entry name" value="PIN domain-like"/>
    <property type="match status" value="1"/>
</dbReference>
<name>A0A1G9A9Q8_9EURY</name>
<dbReference type="PANTHER" id="PTHR33653">
    <property type="entry name" value="RIBONUCLEASE VAPC2"/>
    <property type="match status" value="1"/>
</dbReference>
<dbReference type="RefSeq" id="WP_090307107.1">
    <property type="nucleotide sequence ID" value="NZ_FNFE01000003.1"/>
</dbReference>
<accession>A0A1G9A9Q8</accession>
<evidence type="ECO:0000256" key="4">
    <source>
        <dbReference type="ARBA" id="ARBA00022801"/>
    </source>
</evidence>
<protein>
    <submittedName>
        <fullName evidence="8">PIN domain-containing protein</fullName>
    </submittedName>
</protein>
<dbReference type="CDD" id="cd18739">
    <property type="entry name" value="PIN_VapC4-5_FitB-like"/>
    <property type="match status" value="1"/>
</dbReference>
<dbReference type="GO" id="GO:0016787">
    <property type="term" value="F:hydrolase activity"/>
    <property type="evidence" value="ECO:0007669"/>
    <property type="project" value="UniProtKB-KW"/>
</dbReference>
<dbReference type="EMBL" id="FNFE01000003">
    <property type="protein sequence ID" value="SDK24038.1"/>
    <property type="molecule type" value="Genomic_DNA"/>
</dbReference>
<dbReference type="InterPro" id="IPR029060">
    <property type="entry name" value="PIN-like_dom_sf"/>
</dbReference>
<dbReference type="Proteomes" id="UP000198882">
    <property type="component" value="Unassembled WGS sequence"/>
</dbReference>